<dbReference type="OrthoDB" id="9840550at2"/>
<protein>
    <submittedName>
        <fullName evidence="2">Uncharacterized protein</fullName>
    </submittedName>
</protein>
<evidence type="ECO:0000313" key="2">
    <source>
        <dbReference type="EMBL" id="OYQ17252.1"/>
    </source>
</evidence>
<gene>
    <name evidence="2" type="ORF">CHR90_14865</name>
</gene>
<accession>A0A255XK38</accession>
<proteinExistence type="predicted"/>
<name>A0A255XK38_9PROT</name>
<evidence type="ECO:0000256" key="1">
    <source>
        <dbReference type="SAM" id="MobiDB-lite"/>
    </source>
</evidence>
<evidence type="ECO:0000313" key="3">
    <source>
        <dbReference type="Proteomes" id="UP000216361"/>
    </source>
</evidence>
<dbReference type="RefSeq" id="WP_094409835.1">
    <property type="nucleotide sequence ID" value="NZ_BMJZ01000005.1"/>
</dbReference>
<organism evidence="2 3">
    <name type="scientific">Elstera cyanobacteriorum</name>
    <dbReference type="NCBI Taxonomy" id="2022747"/>
    <lineage>
        <taxon>Bacteria</taxon>
        <taxon>Pseudomonadati</taxon>
        <taxon>Pseudomonadota</taxon>
        <taxon>Alphaproteobacteria</taxon>
        <taxon>Rhodospirillales</taxon>
        <taxon>Rhodospirillaceae</taxon>
        <taxon>Elstera</taxon>
    </lineage>
</organism>
<dbReference type="AlphaFoldDB" id="A0A255XK38"/>
<comment type="caution">
    <text evidence="2">The sequence shown here is derived from an EMBL/GenBank/DDBJ whole genome shotgun (WGS) entry which is preliminary data.</text>
</comment>
<feature type="region of interest" description="Disordered" evidence="1">
    <location>
        <begin position="131"/>
        <end position="152"/>
    </location>
</feature>
<reference evidence="2 3" key="1">
    <citation type="submission" date="2017-07" db="EMBL/GenBank/DDBJ databases">
        <title>Elstera cyanobacteriorum sp. nov., a novel bacterium isolated from cyanobacterial aggregates in a eutrophic lake.</title>
        <authorList>
            <person name="Cai H."/>
        </authorList>
    </citation>
    <scope>NUCLEOTIDE SEQUENCE [LARGE SCALE GENOMIC DNA]</scope>
    <source>
        <strain evidence="2 3">TH019</strain>
    </source>
</reference>
<dbReference type="Proteomes" id="UP000216361">
    <property type="component" value="Unassembled WGS sequence"/>
</dbReference>
<sequence length="152" mass="15910">MRALGIITGGLVLGLSTGFAFGFTWVGGNEPLLAQPRPAVRVQPAAVIVPMKPAAPPAAVKPVPAALVVPDSDAKPDGPPSNPAAEKRYTALINNSPWFREIREKVECGTIEDSGVKKTCIESFGERPKALPVGFVAPPPAPQAKPWTAPKD</sequence>
<keyword evidence="3" id="KW-1185">Reference proteome</keyword>
<dbReference type="EMBL" id="NOXS01000034">
    <property type="protein sequence ID" value="OYQ17252.1"/>
    <property type="molecule type" value="Genomic_DNA"/>
</dbReference>